<reference evidence="3" key="1">
    <citation type="submission" date="2016-05" db="EMBL/GenBank/DDBJ databases">
        <title>Comparative genomics of biotechnologically important yeasts.</title>
        <authorList>
            <consortium name="DOE Joint Genome Institute"/>
            <person name="Riley R."/>
            <person name="Haridas S."/>
            <person name="Wolfe K.H."/>
            <person name="Lopes M.R."/>
            <person name="Hittinger C.T."/>
            <person name="Goker M."/>
            <person name="Salamov A."/>
            <person name="Wisecaver J."/>
            <person name="Long T.M."/>
            <person name="Aerts A.L."/>
            <person name="Barry K."/>
            <person name="Choi C."/>
            <person name="Clum A."/>
            <person name="Coughlan A.Y."/>
            <person name="Deshpande S."/>
            <person name="Douglass A.P."/>
            <person name="Hanson S.J."/>
            <person name="Klenk H.-P."/>
            <person name="Labutti K."/>
            <person name="Lapidus A."/>
            <person name="Lindquist E."/>
            <person name="Lipzen A."/>
            <person name="Meier-Kolthoff J.P."/>
            <person name="Ohm R.A."/>
            <person name="Otillar R.P."/>
            <person name="Pangilinan J."/>
            <person name="Peng Y."/>
            <person name="Rokas A."/>
            <person name="Rosa C.A."/>
            <person name="Scheuner C."/>
            <person name="Sibirny A.A."/>
            <person name="Slot J.C."/>
            <person name="Stielow J.B."/>
            <person name="Sun H."/>
            <person name="Kurtzman C.P."/>
            <person name="Blackwell M."/>
            <person name="Grigoriev I.V."/>
            <person name="Jeffries T.W."/>
        </authorList>
    </citation>
    <scope>NUCLEOTIDE SEQUENCE [LARGE SCALE GENOMIC DNA]</scope>
    <source>
        <strain evidence="3">NRRL Y-1933</strain>
    </source>
</reference>
<gene>
    <name evidence="2" type="ORF">HYPBUDRAFT_126995</name>
</gene>
<dbReference type="RefSeq" id="XP_020074986.1">
    <property type="nucleotide sequence ID" value="XM_020219367.1"/>
</dbReference>
<dbReference type="AlphaFoldDB" id="A0A1E4RF72"/>
<evidence type="ECO:0000313" key="2">
    <source>
        <dbReference type="EMBL" id="ODV65919.1"/>
    </source>
</evidence>
<dbReference type="SUPFAM" id="SSF51338">
    <property type="entry name" value="Composite domain of metallo-dependent hydrolases"/>
    <property type="match status" value="1"/>
</dbReference>
<organism evidence="2 3">
    <name type="scientific">Hyphopichia burtonii NRRL Y-1933</name>
    <dbReference type="NCBI Taxonomy" id="984485"/>
    <lineage>
        <taxon>Eukaryota</taxon>
        <taxon>Fungi</taxon>
        <taxon>Dikarya</taxon>
        <taxon>Ascomycota</taxon>
        <taxon>Saccharomycotina</taxon>
        <taxon>Pichiomycetes</taxon>
        <taxon>Debaryomycetaceae</taxon>
        <taxon>Hyphopichia</taxon>
    </lineage>
</organism>
<dbReference type="CDD" id="cd01299">
    <property type="entry name" value="Met_dep_hydrolase_A"/>
    <property type="match status" value="1"/>
</dbReference>
<feature type="domain" description="Amidohydrolase-related" evidence="1">
    <location>
        <begin position="83"/>
        <end position="423"/>
    </location>
</feature>
<sequence>MQYSTPTINVNERVTKPLSKILQPSALPKPRRLLFKNVNVIDVVKNQTNTRTNVLVSNGVIETISQDIFDTSGSVEIDCHGKYLCPGLFDNHVHVTVVPGEKDLEGCMNMVKTKSLMLVGNTCEMMLSRGFTTIRDCGGCESYVSKAIEQGIILGPRMVIAGHAISQTGGHGDTRSGDVPGLSYDSCSCHVNFVGVIADGVEEVYKALREELRRGANFIKIMGGGGVASPTDKISNVQYCEDEIQAIVRVANSYGTYVTAHAYTPQLIQNCITNGVKGIEHGNLIDDRTAKLMAEKNCYLTPTLVTYKIMASDQFQFYVSESTQKKNQQVLIKGLESLQIASRNGVTMCYGSDLLGPLVAYQTQEFFIRSKVLTNHDILMSATVNPAKMNGLDDKLGQIKPGYIADLILLDKNPLEDITILDEPELHLNFVMKDGLIYKTYNSLVDGDFKSRDLLV</sequence>
<accession>A0A1E4RF72</accession>
<keyword evidence="3" id="KW-1185">Reference proteome</keyword>
<dbReference type="Proteomes" id="UP000095085">
    <property type="component" value="Unassembled WGS sequence"/>
</dbReference>
<proteinExistence type="predicted"/>
<dbReference type="Gene3D" id="2.30.40.10">
    <property type="entry name" value="Urease, subunit C, domain 1"/>
    <property type="match status" value="1"/>
</dbReference>
<evidence type="ECO:0000259" key="1">
    <source>
        <dbReference type="Pfam" id="PF01979"/>
    </source>
</evidence>
<dbReference type="InterPro" id="IPR032466">
    <property type="entry name" value="Metal_Hydrolase"/>
</dbReference>
<dbReference type="Pfam" id="PF01979">
    <property type="entry name" value="Amidohydro_1"/>
    <property type="match status" value="1"/>
</dbReference>
<name>A0A1E4RF72_9ASCO</name>
<dbReference type="GeneID" id="30993917"/>
<dbReference type="EMBL" id="KV454543">
    <property type="protein sequence ID" value="ODV65919.1"/>
    <property type="molecule type" value="Genomic_DNA"/>
</dbReference>
<dbReference type="OrthoDB" id="5595695at2759"/>
<dbReference type="InterPro" id="IPR011059">
    <property type="entry name" value="Metal-dep_hydrolase_composite"/>
</dbReference>
<dbReference type="Gene3D" id="3.20.20.140">
    <property type="entry name" value="Metal-dependent hydrolases"/>
    <property type="match status" value="1"/>
</dbReference>
<protein>
    <recommendedName>
        <fullName evidence="1">Amidohydrolase-related domain-containing protein</fullName>
    </recommendedName>
</protein>
<dbReference type="PANTHER" id="PTHR43135:SF3">
    <property type="entry name" value="ALPHA-D-RIBOSE 1-METHYLPHOSPHONATE 5-TRIPHOSPHATE DIPHOSPHATASE"/>
    <property type="match status" value="1"/>
</dbReference>
<dbReference type="InterPro" id="IPR006680">
    <property type="entry name" value="Amidohydro-rel"/>
</dbReference>
<dbReference type="PANTHER" id="PTHR43135">
    <property type="entry name" value="ALPHA-D-RIBOSE 1-METHYLPHOSPHONATE 5-TRIPHOSPHATE DIPHOSPHATASE"/>
    <property type="match status" value="1"/>
</dbReference>
<dbReference type="InterPro" id="IPR057744">
    <property type="entry name" value="OTAase-like"/>
</dbReference>
<dbReference type="InterPro" id="IPR051781">
    <property type="entry name" value="Metallo-dep_Hydrolase"/>
</dbReference>
<evidence type="ECO:0000313" key="3">
    <source>
        <dbReference type="Proteomes" id="UP000095085"/>
    </source>
</evidence>
<dbReference type="GO" id="GO:0016810">
    <property type="term" value="F:hydrolase activity, acting on carbon-nitrogen (but not peptide) bonds"/>
    <property type="evidence" value="ECO:0007669"/>
    <property type="project" value="InterPro"/>
</dbReference>
<dbReference type="SUPFAM" id="SSF51556">
    <property type="entry name" value="Metallo-dependent hydrolases"/>
    <property type="match status" value="1"/>
</dbReference>
<dbReference type="STRING" id="984485.A0A1E4RF72"/>